<name>A0A376BW32_9NEIS</name>
<evidence type="ECO:0000313" key="1">
    <source>
        <dbReference type="EMBL" id="SSY81160.1"/>
    </source>
</evidence>
<dbReference type="AlphaFoldDB" id="A0A376BW32"/>
<dbReference type="RefSeq" id="WP_034292699.1">
    <property type="nucleotide sequence ID" value="NZ_CP091519.2"/>
</dbReference>
<keyword evidence="2" id="KW-1185">Reference proteome</keyword>
<sequence>MNHFDNIGFVNHNETELNQIIEQTCQNLTAQYPHQNGWYGVHSDPSGAELWFGINHENGLENIELHFNGICQQQIGVNALIQYDEQTGAIYGWANGKNFENGECVDGDMPLVFCVPDFFRLPENLVQSSISVQLCAFAEDVKVFENQEEFDKSQENEEMKWATQAFITSGMFVDEGVPYQPYAILNGIIQSFELKTNFFTKQAFYHCTIQTLGMELDAVFAAEHFSDKPLQKGNIVQGTYYLSGKVLPDFQAA</sequence>
<dbReference type="OrthoDB" id="666874at2"/>
<dbReference type="Proteomes" id="UP000254209">
    <property type="component" value="Unassembled WGS sequence"/>
</dbReference>
<organism evidence="1 2">
    <name type="scientific">Alysiella crassa</name>
    <dbReference type="NCBI Taxonomy" id="153491"/>
    <lineage>
        <taxon>Bacteria</taxon>
        <taxon>Pseudomonadati</taxon>
        <taxon>Pseudomonadota</taxon>
        <taxon>Betaproteobacteria</taxon>
        <taxon>Neisseriales</taxon>
        <taxon>Neisseriaceae</taxon>
        <taxon>Alysiella</taxon>
    </lineage>
</organism>
<proteinExistence type="predicted"/>
<accession>A0A376BW32</accession>
<gene>
    <name evidence="1" type="ORF">NCTC10283_02726</name>
</gene>
<reference evidence="1 2" key="1">
    <citation type="submission" date="2018-06" db="EMBL/GenBank/DDBJ databases">
        <authorList>
            <consortium name="Pathogen Informatics"/>
            <person name="Doyle S."/>
        </authorList>
    </citation>
    <scope>NUCLEOTIDE SEQUENCE [LARGE SCALE GENOMIC DNA]</scope>
    <source>
        <strain evidence="1 2">NCTC10283</strain>
    </source>
</reference>
<evidence type="ECO:0000313" key="2">
    <source>
        <dbReference type="Proteomes" id="UP000254209"/>
    </source>
</evidence>
<protein>
    <submittedName>
        <fullName evidence="1">Uncharacterized protein</fullName>
    </submittedName>
</protein>
<dbReference type="STRING" id="1120980.GCA_000745955_01205"/>
<dbReference type="EMBL" id="UFSO01000003">
    <property type="protein sequence ID" value="SSY81160.1"/>
    <property type="molecule type" value="Genomic_DNA"/>
</dbReference>